<comment type="similarity">
    <text evidence="3">Belongs to the translin family.</text>
</comment>
<dbReference type="GO" id="GO:0005634">
    <property type="term" value="C:nucleus"/>
    <property type="evidence" value="ECO:0007669"/>
    <property type="project" value="UniProtKB-SubCell"/>
</dbReference>
<name>A0A5N6TN50_ASPAV</name>
<keyword evidence="5" id="KW-0539">Nucleus</keyword>
<evidence type="ECO:0000256" key="3">
    <source>
        <dbReference type="ARBA" id="ARBA00005902"/>
    </source>
</evidence>
<dbReference type="CDD" id="cd14820">
    <property type="entry name" value="TRAX"/>
    <property type="match status" value="1"/>
</dbReference>
<dbReference type="InterPro" id="IPR002848">
    <property type="entry name" value="Translin_fam"/>
</dbReference>
<dbReference type="EMBL" id="ML742191">
    <property type="protein sequence ID" value="KAE8147786.1"/>
    <property type="molecule type" value="Genomic_DNA"/>
</dbReference>
<dbReference type="AlphaFoldDB" id="A0A5N6TN50"/>
<organism evidence="6 7">
    <name type="scientific">Aspergillus avenaceus</name>
    <dbReference type="NCBI Taxonomy" id="36643"/>
    <lineage>
        <taxon>Eukaryota</taxon>
        <taxon>Fungi</taxon>
        <taxon>Dikarya</taxon>
        <taxon>Ascomycota</taxon>
        <taxon>Pezizomycotina</taxon>
        <taxon>Eurotiomycetes</taxon>
        <taxon>Eurotiomycetidae</taxon>
        <taxon>Eurotiales</taxon>
        <taxon>Aspergillaceae</taxon>
        <taxon>Aspergillus</taxon>
        <taxon>Aspergillus subgen. Circumdati</taxon>
    </lineage>
</organism>
<dbReference type="PANTHER" id="PTHR10741">
    <property type="entry name" value="TRANSLIN AND TRANSLIN ASSOCIATED PROTEIN X"/>
    <property type="match status" value="1"/>
</dbReference>
<gene>
    <name evidence="6" type="ORF">BDV25DRAFT_142435</name>
</gene>
<proteinExistence type="inferred from homology"/>
<evidence type="ECO:0000256" key="2">
    <source>
        <dbReference type="ARBA" id="ARBA00004496"/>
    </source>
</evidence>
<evidence type="ECO:0000256" key="4">
    <source>
        <dbReference type="ARBA" id="ARBA00022490"/>
    </source>
</evidence>
<accession>A0A5N6TN50</accession>
<dbReference type="GO" id="GO:0005737">
    <property type="term" value="C:cytoplasm"/>
    <property type="evidence" value="ECO:0007669"/>
    <property type="project" value="UniProtKB-SubCell"/>
</dbReference>
<dbReference type="Gene3D" id="1.20.58.200">
    <property type="entry name" value="Translin, domain 2"/>
    <property type="match status" value="1"/>
</dbReference>
<dbReference type="Proteomes" id="UP000325780">
    <property type="component" value="Unassembled WGS sequence"/>
</dbReference>
<sequence>MNRIRKLKSPLPPTIEKETNNRLSQITALFASAVPDTTGPNAWRYQRQLSGAVQEFIEALSFSHYLRTQTLISLEEVRGALPGILVTGEDYVMGLFDLTGEIMRFAVTLLSSSILTEGGGEGEKGEKGVRGLDEERAGIVVDLREMRSLFEALTVRYGMRELGKKIEVMQGSVEKVERAAYGILVRGSERPTGWMPELE</sequence>
<evidence type="ECO:0000256" key="1">
    <source>
        <dbReference type="ARBA" id="ARBA00004123"/>
    </source>
</evidence>
<dbReference type="SUPFAM" id="SSF74784">
    <property type="entry name" value="Translin"/>
    <property type="match status" value="1"/>
</dbReference>
<dbReference type="InterPro" id="IPR036081">
    <property type="entry name" value="Translin_sf"/>
</dbReference>
<protein>
    <submittedName>
        <fullName evidence="6">Translin</fullName>
    </submittedName>
</protein>
<keyword evidence="7" id="KW-1185">Reference proteome</keyword>
<keyword evidence="4" id="KW-0963">Cytoplasm</keyword>
<dbReference type="Gene3D" id="1.20.58.190">
    <property type="entry name" value="Translin, domain 1"/>
    <property type="match status" value="1"/>
</dbReference>
<comment type="subcellular location">
    <subcellularLocation>
        <location evidence="2">Cytoplasm</location>
    </subcellularLocation>
    <subcellularLocation>
        <location evidence="1">Nucleus</location>
    </subcellularLocation>
</comment>
<dbReference type="GO" id="GO:0043565">
    <property type="term" value="F:sequence-specific DNA binding"/>
    <property type="evidence" value="ECO:0007669"/>
    <property type="project" value="InterPro"/>
</dbReference>
<dbReference type="InterPro" id="IPR016068">
    <property type="entry name" value="Translin_N"/>
</dbReference>
<dbReference type="Pfam" id="PF01997">
    <property type="entry name" value="Translin"/>
    <property type="match status" value="1"/>
</dbReference>
<dbReference type="InterPro" id="IPR016069">
    <property type="entry name" value="Translin_C"/>
</dbReference>
<evidence type="ECO:0000313" key="7">
    <source>
        <dbReference type="Proteomes" id="UP000325780"/>
    </source>
</evidence>
<evidence type="ECO:0000256" key="5">
    <source>
        <dbReference type="ARBA" id="ARBA00023242"/>
    </source>
</evidence>
<evidence type="ECO:0000313" key="6">
    <source>
        <dbReference type="EMBL" id="KAE8147786.1"/>
    </source>
</evidence>
<reference evidence="6 7" key="1">
    <citation type="submission" date="2019-04" db="EMBL/GenBank/DDBJ databases">
        <title>Friends and foes A comparative genomics study of 23 Aspergillus species from section Flavi.</title>
        <authorList>
            <consortium name="DOE Joint Genome Institute"/>
            <person name="Kjaerbolling I."/>
            <person name="Vesth T."/>
            <person name="Frisvad J.C."/>
            <person name="Nybo J.L."/>
            <person name="Theobald S."/>
            <person name="Kildgaard S."/>
            <person name="Isbrandt T."/>
            <person name="Kuo A."/>
            <person name="Sato A."/>
            <person name="Lyhne E.K."/>
            <person name="Kogle M.E."/>
            <person name="Wiebenga A."/>
            <person name="Kun R.S."/>
            <person name="Lubbers R.J."/>
            <person name="Makela M.R."/>
            <person name="Barry K."/>
            <person name="Chovatia M."/>
            <person name="Clum A."/>
            <person name="Daum C."/>
            <person name="Haridas S."/>
            <person name="He G."/>
            <person name="LaButti K."/>
            <person name="Lipzen A."/>
            <person name="Mondo S."/>
            <person name="Riley R."/>
            <person name="Salamov A."/>
            <person name="Simmons B.A."/>
            <person name="Magnuson J.K."/>
            <person name="Henrissat B."/>
            <person name="Mortensen U.H."/>
            <person name="Larsen T.O."/>
            <person name="Devries R.P."/>
            <person name="Grigoriev I.V."/>
            <person name="Machida M."/>
            <person name="Baker S.E."/>
            <person name="Andersen M.R."/>
        </authorList>
    </citation>
    <scope>NUCLEOTIDE SEQUENCE [LARGE SCALE GENOMIC DNA]</scope>
    <source>
        <strain evidence="6 7">IBT 18842</strain>
    </source>
</reference>
<dbReference type="OrthoDB" id="31005at2759"/>